<sequence length="153" mass="17006">MRHFDLQCVTDESVPGTGDFERWIAAALAGRREDWEMAVRLVDEPESQALNRDYRGHDRPTNVLSFPADLPEGVELPLLGDLVICAPVVRREADAQGKTASAHWAHLTVHGVLHLLGFDHMDSVEADTMEAEERGIMAQLGYDDPYQSELTPA</sequence>
<evidence type="ECO:0000256" key="1">
    <source>
        <dbReference type="ARBA" id="ARBA00010875"/>
    </source>
</evidence>
<dbReference type="GO" id="GO:0004521">
    <property type="term" value="F:RNA endonuclease activity"/>
    <property type="evidence" value="ECO:0007669"/>
    <property type="project" value="UniProtKB-UniRule"/>
</dbReference>
<keyword evidence="6 8" id="KW-0378">Hydrolase</keyword>
<comment type="function">
    <text evidence="8">Single strand-specific metallo-endoribonuclease involved in late-stage 70S ribosome quality control and in maturation of the 3' terminus of the 16S rRNA.</text>
</comment>
<evidence type="ECO:0000256" key="3">
    <source>
        <dbReference type="ARBA" id="ARBA00022722"/>
    </source>
</evidence>
<organism evidence="9 10">
    <name type="scientific">Spiribacter aquaticus</name>
    <dbReference type="NCBI Taxonomy" id="1935996"/>
    <lineage>
        <taxon>Bacteria</taxon>
        <taxon>Pseudomonadati</taxon>
        <taxon>Pseudomonadota</taxon>
        <taxon>Gammaproteobacteria</taxon>
        <taxon>Chromatiales</taxon>
        <taxon>Ectothiorhodospiraceae</taxon>
        <taxon>Spiribacter</taxon>
    </lineage>
</organism>
<gene>
    <name evidence="8 9" type="primary">ybeY</name>
    <name evidence="9" type="ORF">FPL11_06855</name>
</gene>
<keyword evidence="8" id="KW-0698">rRNA processing</keyword>
<evidence type="ECO:0000256" key="7">
    <source>
        <dbReference type="ARBA" id="ARBA00022833"/>
    </source>
</evidence>
<feature type="binding site" evidence="8">
    <location>
        <position position="110"/>
    </location>
    <ligand>
        <name>Zn(2+)</name>
        <dbReference type="ChEBI" id="CHEBI:29105"/>
        <note>catalytic</note>
    </ligand>
</feature>
<comment type="similarity">
    <text evidence="1 8">Belongs to the endoribonuclease YbeY family.</text>
</comment>
<dbReference type="GO" id="GO:0008270">
    <property type="term" value="F:zinc ion binding"/>
    <property type="evidence" value="ECO:0007669"/>
    <property type="project" value="UniProtKB-UniRule"/>
</dbReference>
<keyword evidence="5 8" id="KW-0255">Endonuclease</keyword>
<name>A0A557RGU0_9GAMM</name>
<evidence type="ECO:0000256" key="4">
    <source>
        <dbReference type="ARBA" id="ARBA00022723"/>
    </source>
</evidence>
<keyword evidence="8" id="KW-0963">Cytoplasm</keyword>
<dbReference type="InterPro" id="IPR002036">
    <property type="entry name" value="YbeY"/>
</dbReference>
<dbReference type="InterPro" id="IPR020549">
    <property type="entry name" value="YbeY_CS"/>
</dbReference>
<evidence type="ECO:0000256" key="6">
    <source>
        <dbReference type="ARBA" id="ARBA00022801"/>
    </source>
</evidence>
<evidence type="ECO:0000313" key="9">
    <source>
        <dbReference type="EMBL" id="TVO64375.1"/>
    </source>
</evidence>
<dbReference type="GO" id="GO:0006364">
    <property type="term" value="P:rRNA processing"/>
    <property type="evidence" value="ECO:0007669"/>
    <property type="project" value="UniProtKB-UniRule"/>
</dbReference>
<dbReference type="PANTHER" id="PTHR46986">
    <property type="entry name" value="ENDORIBONUCLEASE YBEY, CHLOROPLASTIC"/>
    <property type="match status" value="1"/>
</dbReference>
<accession>A0A557RGU0</accession>
<dbReference type="Pfam" id="PF02130">
    <property type="entry name" value="YbeY"/>
    <property type="match status" value="1"/>
</dbReference>
<dbReference type="GO" id="GO:0004222">
    <property type="term" value="F:metalloendopeptidase activity"/>
    <property type="evidence" value="ECO:0007669"/>
    <property type="project" value="InterPro"/>
</dbReference>
<comment type="caution">
    <text evidence="9">The sequence shown here is derived from an EMBL/GenBank/DDBJ whole genome shotgun (WGS) entry which is preliminary data.</text>
</comment>
<dbReference type="Proteomes" id="UP000316688">
    <property type="component" value="Unassembled WGS sequence"/>
</dbReference>
<dbReference type="InterPro" id="IPR023091">
    <property type="entry name" value="MetalPrtase_cat_dom_sf_prd"/>
</dbReference>
<proteinExistence type="inferred from homology"/>
<dbReference type="HAMAP" id="MF_00009">
    <property type="entry name" value="Endoribonucl_YbeY"/>
    <property type="match status" value="1"/>
</dbReference>
<evidence type="ECO:0000256" key="5">
    <source>
        <dbReference type="ARBA" id="ARBA00022759"/>
    </source>
</evidence>
<evidence type="ECO:0000313" key="10">
    <source>
        <dbReference type="Proteomes" id="UP000316688"/>
    </source>
</evidence>
<dbReference type="EC" id="3.1.-.-" evidence="8"/>
<dbReference type="NCBIfam" id="TIGR00043">
    <property type="entry name" value="rRNA maturation RNase YbeY"/>
    <property type="match status" value="1"/>
</dbReference>
<keyword evidence="10" id="KW-1185">Reference proteome</keyword>
<comment type="subcellular location">
    <subcellularLocation>
        <location evidence="8">Cytoplasm</location>
    </subcellularLocation>
</comment>
<comment type="cofactor">
    <cofactor evidence="8">
        <name>Zn(2+)</name>
        <dbReference type="ChEBI" id="CHEBI:29105"/>
    </cofactor>
    <text evidence="8">Binds 1 zinc ion.</text>
</comment>
<keyword evidence="2 8" id="KW-0690">Ribosome biogenesis</keyword>
<dbReference type="Gene3D" id="3.40.390.30">
    <property type="entry name" value="Metalloproteases ('zincins'), catalytic domain"/>
    <property type="match status" value="1"/>
</dbReference>
<dbReference type="EMBL" id="VMKP01000003">
    <property type="protein sequence ID" value="TVO64375.1"/>
    <property type="molecule type" value="Genomic_DNA"/>
</dbReference>
<reference evidence="9 10" key="1">
    <citation type="submission" date="2019-07" db="EMBL/GenBank/DDBJ databases">
        <title>Reclasification of Spiribacter aquaticus.</title>
        <authorList>
            <person name="Leon M.J."/>
            <person name="Sanchez-Porro C."/>
            <person name="Ventosa A."/>
        </authorList>
    </citation>
    <scope>NUCLEOTIDE SEQUENCE [LARGE SCALE GENOMIC DNA]</scope>
    <source>
        <strain evidence="9 10">SP30</strain>
    </source>
</reference>
<dbReference type="GO" id="GO:0005737">
    <property type="term" value="C:cytoplasm"/>
    <property type="evidence" value="ECO:0007669"/>
    <property type="project" value="UniProtKB-SubCell"/>
</dbReference>
<dbReference type="SUPFAM" id="SSF55486">
    <property type="entry name" value="Metalloproteases ('zincins'), catalytic domain"/>
    <property type="match status" value="1"/>
</dbReference>
<evidence type="ECO:0000256" key="8">
    <source>
        <dbReference type="HAMAP-Rule" id="MF_00009"/>
    </source>
</evidence>
<dbReference type="PANTHER" id="PTHR46986:SF1">
    <property type="entry name" value="ENDORIBONUCLEASE YBEY, CHLOROPLASTIC"/>
    <property type="match status" value="1"/>
</dbReference>
<protein>
    <recommendedName>
        <fullName evidence="8">Endoribonuclease YbeY</fullName>
        <ecNumber evidence="8">3.1.-.-</ecNumber>
    </recommendedName>
</protein>
<keyword evidence="4 8" id="KW-0479">Metal-binding</keyword>
<dbReference type="AlphaFoldDB" id="A0A557RGU0"/>
<feature type="binding site" evidence="8">
    <location>
        <position position="120"/>
    </location>
    <ligand>
        <name>Zn(2+)</name>
        <dbReference type="ChEBI" id="CHEBI:29105"/>
        <note>catalytic</note>
    </ligand>
</feature>
<dbReference type="RefSeq" id="WP_144347974.1">
    <property type="nucleotide sequence ID" value="NZ_VMKP01000003.1"/>
</dbReference>
<feature type="binding site" evidence="8">
    <location>
        <position position="114"/>
    </location>
    <ligand>
        <name>Zn(2+)</name>
        <dbReference type="ChEBI" id="CHEBI:29105"/>
        <note>catalytic</note>
    </ligand>
</feature>
<keyword evidence="3 8" id="KW-0540">Nuclease</keyword>
<evidence type="ECO:0000256" key="2">
    <source>
        <dbReference type="ARBA" id="ARBA00022517"/>
    </source>
</evidence>
<keyword evidence="7 8" id="KW-0862">Zinc</keyword>
<dbReference type="PROSITE" id="PS01306">
    <property type="entry name" value="UPF0054"/>
    <property type="match status" value="1"/>
</dbReference>